<comment type="caution">
    <text evidence="2">The sequence shown here is derived from an EMBL/GenBank/DDBJ whole genome shotgun (WGS) entry which is preliminary data.</text>
</comment>
<dbReference type="Proteomes" id="UP000230646">
    <property type="component" value="Unassembled WGS sequence"/>
</dbReference>
<protein>
    <recommendedName>
        <fullName evidence="1">RNA polymerase sigma-70 region 4 domain-containing protein</fullName>
    </recommendedName>
</protein>
<sequence length="68" mass="8273">MLTNKLENILEKNNLEEGYKFLTEREKKVISLYYLEGYKDEEIAFYYGVTRQNIFKIRKKGLTKLKKF</sequence>
<gene>
    <name evidence="2" type="ORF">COZ07_08880</name>
</gene>
<dbReference type="EMBL" id="PFKO01000325">
    <property type="protein sequence ID" value="PIY31571.1"/>
    <property type="molecule type" value="Genomic_DNA"/>
</dbReference>
<dbReference type="SUPFAM" id="SSF88659">
    <property type="entry name" value="Sigma3 and sigma4 domains of RNA polymerase sigma factors"/>
    <property type="match status" value="1"/>
</dbReference>
<proteinExistence type="predicted"/>
<dbReference type="AlphaFoldDB" id="A0A2M7PMD4"/>
<name>A0A2M7PMD4_9BACT</name>
<evidence type="ECO:0000313" key="3">
    <source>
        <dbReference type="Proteomes" id="UP000230646"/>
    </source>
</evidence>
<dbReference type="PRINTS" id="PR00046">
    <property type="entry name" value="SIGMA70FCT"/>
</dbReference>
<organism evidence="2 3">
    <name type="scientific">Candidatus Infernicultor aquiphilus</name>
    <dbReference type="NCBI Taxonomy" id="1805029"/>
    <lineage>
        <taxon>Bacteria</taxon>
        <taxon>Pseudomonadati</taxon>
        <taxon>Atribacterota</taxon>
        <taxon>Candidatus Phoenicimicrobiia</taxon>
        <taxon>Candidatus Pheonicimicrobiales</taxon>
        <taxon>Candidatus Phoenicimicrobiaceae</taxon>
        <taxon>Candidatus Infernicultor</taxon>
    </lineage>
</organism>
<accession>A0A2M7PMD4</accession>
<dbReference type="RefSeq" id="WP_406608251.1">
    <property type="nucleotide sequence ID" value="NZ_PFKO01000325.1"/>
</dbReference>
<dbReference type="InterPro" id="IPR013324">
    <property type="entry name" value="RNA_pol_sigma_r3/r4-like"/>
</dbReference>
<evidence type="ECO:0000313" key="2">
    <source>
        <dbReference type="EMBL" id="PIY31571.1"/>
    </source>
</evidence>
<feature type="domain" description="RNA polymerase sigma-70 region 4" evidence="1">
    <location>
        <begin position="22"/>
        <end position="67"/>
    </location>
</feature>
<dbReference type="InterPro" id="IPR007630">
    <property type="entry name" value="RNA_pol_sigma70_r4"/>
</dbReference>
<dbReference type="InterPro" id="IPR000943">
    <property type="entry name" value="RNA_pol_sigma70"/>
</dbReference>
<dbReference type="Gene3D" id="1.20.140.160">
    <property type="match status" value="1"/>
</dbReference>
<dbReference type="Pfam" id="PF04545">
    <property type="entry name" value="Sigma70_r4"/>
    <property type="match status" value="1"/>
</dbReference>
<dbReference type="GO" id="GO:0003700">
    <property type="term" value="F:DNA-binding transcription factor activity"/>
    <property type="evidence" value="ECO:0007669"/>
    <property type="project" value="InterPro"/>
</dbReference>
<evidence type="ECO:0000259" key="1">
    <source>
        <dbReference type="Pfam" id="PF04545"/>
    </source>
</evidence>
<reference evidence="2 3" key="1">
    <citation type="submission" date="2017-09" db="EMBL/GenBank/DDBJ databases">
        <title>Depth-based differentiation of microbial function through sediment-hosted aquifers and enrichment of novel symbionts in the deep terrestrial subsurface.</title>
        <authorList>
            <person name="Probst A.J."/>
            <person name="Ladd B."/>
            <person name="Jarett J.K."/>
            <person name="Geller-Mcgrath D.E."/>
            <person name="Sieber C.M."/>
            <person name="Emerson J.B."/>
            <person name="Anantharaman K."/>
            <person name="Thomas B.C."/>
            <person name="Malmstrom R."/>
            <person name="Stieglmeier M."/>
            <person name="Klingl A."/>
            <person name="Woyke T."/>
            <person name="Ryan C.M."/>
            <person name="Banfield J.F."/>
        </authorList>
    </citation>
    <scope>NUCLEOTIDE SEQUENCE [LARGE SCALE GENOMIC DNA]</scope>
    <source>
        <strain evidence="2">CG_4_10_14_3_um_filter_34_13</strain>
    </source>
</reference>
<dbReference type="GO" id="GO:0006352">
    <property type="term" value="P:DNA-templated transcription initiation"/>
    <property type="evidence" value="ECO:0007669"/>
    <property type="project" value="InterPro"/>
</dbReference>